<proteinExistence type="predicted"/>
<dbReference type="RefSeq" id="WP_178387909.1">
    <property type="nucleotide sequence ID" value="NZ_JAXBCZ010000002.1"/>
</dbReference>
<gene>
    <name evidence="3" type="ORF">QU665_12410</name>
</gene>
<evidence type="ECO:0000313" key="3">
    <source>
        <dbReference type="EMBL" id="MEA1305857.1"/>
    </source>
</evidence>
<dbReference type="Proteomes" id="UP001289581">
    <property type="component" value="Unassembled WGS sequence"/>
</dbReference>
<name>A0AAW9KRI4_9ACTO</name>
<evidence type="ECO:0000313" key="4">
    <source>
        <dbReference type="Proteomes" id="UP001289581"/>
    </source>
</evidence>
<sequence length="49" mass="5414">MSTDTSFFRRSCPPSQQARPASPIRSRGLLPRWACAVLAVCLVVVWPQA</sequence>
<protein>
    <submittedName>
        <fullName evidence="3">Uncharacterized protein</fullName>
    </submittedName>
</protein>
<keyword evidence="2" id="KW-1133">Transmembrane helix</keyword>
<feature type="compositionally biased region" description="Polar residues" evidence="1">
    <location>
        <begin position="1"/>
        <end position="19"/>
    </location>
</feature>
<reference evidence="3 4" key="1">
    <citation type="submission" date="2023-06" db="EMBL/GenBank/DDBJ databases">
        <title>Actinomyces orist ORNL 0101 HMT-893 genome.</title>
        <authorList>
            <person name="Johnston C.D."/>
            <person name="Chen T."/>
            <person name="Dewhirst F.E."/>
        </authorList>
    </citation>
    <scope>NUCLEOTIDE SEQUENCE [LARGE SCALE GENOMIC DNA]</scope>
    <source>
        <strain evidence="3 4">ORNL 0101</strain>
    </source>
</reference>
<feature type="region of interest" description="Disordered" evidence="1">
    <location>
        <begin position="1"/>
        <end position="24"/>
    </location>
</feature>
<keyword evidence="2" id="KW-0812">Transmembrane</keyword>
<dbReference type="AlphaFoldDB" id="A0AAW9KRI4"/>
<organism evidence="3 4">
    <name type="scientific">Actinomyces oris</name>
    <dbReference type="NCBI Taxonomy" id="544580"/>
    <lineage>
        <taxon>Bacteria</taxon>
        <taxon>Bacillati</taxon>
        <taxon>Actinomycetota</taxon>
        <taxon>Actinomycetes</taxon>
        <taxon>Actinomycetales</taxon>
        <taxon>Actinomycetaceae</taxon>
        <taxon>Actinomyces</taxon>
    </lineage>
</organism>
<accession>A0AAW9KRI4</accession>
<dbReference type="EMBL" id="JAXBCZ010000002">
    <property type="protein sequence ID" value="MEA1305857.1"/>
    <property type="molecule type" value="Genomic_DNA"/>
</dbReference>
<keyword evidence="2" id="KW-0472">Membrane</keyword>
<evidence type="ECO:0000256" key="2">
    <source>
        <dbReference type="SAM" id="Phobius"/>
    </source>
</evidence>
<evidence type="ECO:0000256" key="1">
    <source>
        <dbReference type="SAM" id="MobiDB-lite"/>
    </source>
</evidence>
<keyword evidence="4" id="KW-1185">Reference proteome</keyword>
<feature type="transmembrane region" description="Helical" evidence="2">
    <location>
        <begin position="29"/>
        <end position="46"/>
    </location>
</feature>
<comment type="caution">
    <text evidence="3">The sequence shown here is derived from an EMBL/GenBank/DDBJ whole genome shotgun (WGS) entry which is preliminary data.</text>
</comment>